<protein>
    <submittedName>
        <fullName evidence="1">Uncharacterized protein</fullName>
    </submittedName>
</protein>
<dbReference type="KEGG" id="abas:ACPOL_6408"/>
<gene>
    <name evidence="1" type="ORF">ACPOL_6408</name>
</gene>
<dbReference type="EMBL" id="CP030840">
    <property type="protein sequence ID" value="AXC15638.1"/>
    <property type="molecule type" value="Genomic_DNA"/>
</dbReference>
<proteinExistence type="predicted"/>
<keyword evidence="2" id="KW-1185">Reference proteome</keyword>
<evidence type="ECO:0000313" key="1">
    <source>
        <dbReference type="EMBL" id="AXC15638.1"/>
    </source>
</evidence>
<evidence type="ECO:0000313" key="2">
    <source>
        <dbReference type="Proteomes" id="UP000253606"/>
    </source>
</evidence>
<dbReference type="Proteomes" id="UP000253606">
    <property type="component" value="Chromosome"/>
</dbReference>
<accession>A0A2Z5G9H3</accession>
<name>A0A2Z5G9H3_9BACT</name>
<dbReference type="AlphaFoldDB" id="A0A2Z5G9H3"/>
<organism evidence="1 2">
    <name type="scientific">Acidisarcina polymorpha</name>
    <dbReference type="NCBI Taxonomy" id="2211140"/>
    <lineage>
        <taxon>Bacteria</taxon>
        <taxon>Pseudomonadati</taxon>
        <taxon>Acidobacteriota</taxon>
        <taxon>Terriglobia</taxon>
        <taxon>Terriglobales</taxon>
        <taxon>Acidobacteriaceae</taxon>
        <taxon>Acidisarcina</taxon>
    </lineage>
</organism>
<reference evidence="1 2" key="1">
    <citation type="journal article" date="2018" name="Front. Microbiol.">
        <title>Hydrolytic Capabilities as a Key to Environmental Success: Chitinolytic and Cellulolytic Acidobacteria From Acidic Sub-arctic Soils and Boreal Peatlands.</title>
        <authorList>
            <person name="Belova S.E."/>
            <person name="Ravin N.V."/>
            <person name="Pankratov T.A."/>
            <person name="Rakitin A.L."/>
            <person name="Ivanova A.A."/>
            <person name="Beletsky A.V."/>
            <person name="Mardanov A.V."/>
            <person name="Sinninghe Damste J.S."/>
            <person name="Dedysh S.N."/>
        </authorList>
    </citation>
    <scope>NUCLEOTIDE SEQUENCE [LARGE SCALE GENOMIC DNA]</scope>
    <source>
        <strain evidence="1 2">SBC82</strain>
    </source>
</reference>
<sequence>MGDADSRDPAAKGLRNSEAHANLAVIGVEEIHLSGDATIWFCSMSSENPATMCKMR</sequence>